<dbReference type="Proteomes" id="UP000738349">
    <property type="component" value="Unassembled WGS sequence"/>
</dbReference>
<dbReference type="EMBL" id="JAGMUV010000022">
    <property type="protein sequence ID" value="KAH7124245.1"/>
    <property type="molecule type" value="Genomic_DNA"/>
</dbReference>
<proteinExistence type="predicted"/>
<feature type="chain" id="PRO_5040370793" evidence="1">
    <location>
        <begin position="20"/>
        <end position="159"/>
    </location>
</feature>
<feature type="signal peptide" evidence="1">
    <location>
        <begin position="1"/>
        <end position="19"/>
    </location>
</feature>
<dbReference type="AlphaFoldDB" id="A0A9P9DP79"/>
<gene>
    <name evidence="2" type="ORF">EDB81DRAFT_890336</name>
</gene>
<evidence type="ECO:0000256" key="1">
    <source>
        <dbReference type="SAM" id="SignalP"/>
    </source>
</evidence>
<evidence type="ECO:0000313" key="2">
    <source>
        <dbReference type="EMBL" id="KAH7124245.1"/>
    </source>
</evidence>
<keyword evidence="3" id="KW-1185">Reference proteome</keyword>
<reference evidence="2" key="1">
    <citation type="journal article" date="2021" name="Nat. Commun.">
        <title>Genetic determinants of endophytism in the Arabidopsis root mycobiome.</title>
        <authorList>
            <person name="Mesny F."/>
            <person name="Miyauchi S."/>
            <person name="Thiergart T."/>
            <person name="Pickel B."/>
            <person name="Atanasova L."/>
            <person name="Karlsson M."/>
            <person name="Huettel B."/>
            <person name="Barry K.W."/>
            <person name="Haridas S."/>
            <person name="Chen C."/>
            <person name="Bauer D."/>
            <person name="Andreopoulos W."/>
            <person name="Pangilinan J."/>
            <person name="LaButti K."/>
            <person name="Riley R."/>
            <person name="Lipzen A."/>
            <person name="Clum A."/>
            <person name="Drula E."/>
            <person name="Henrissat B."/>
            <person name="Kohler A."/>
            <person name="Grigoriev I.V."/>
            <person name="Martin F.M."/>
            <person name="Hacquard S."/>
        </authorList>
    </citation>
    <scope>NUCLEOTIDE SEQUENCE</scope>
    <source>
        <strain evidence="2">MPI-CAGE-AT-0147</strain>
    </source>
</reference>
<comment type="caution">
    <text evidence="2">The sequence shown here is derived from an EMBL/GenBank/DDBJ whole genome shotgun (WGS) entry which is preliminary data.</text>
</comment>
<accession>A0A9P9DP79</accession>
<dbReference type="OrthoDB" id="5083639at2759"/>
<evidence type="ECO:0000313" key="3">
    <source>
        <dbReference type="Proteomes" id="UP000738349"/>
    </source>
</evidence>
<keyword evidence="1" id="KW-0732">Signal</keyword>
<organism evidence="2 3">
    <name type="scientific">Dactylonectria macrodidyma</name>
    <dbReference type="NCBI Taxonomy" id="307937"/>
    <lineage>
        <taxon>Eukaryota</taxon>
        <taxon>Fungi</taxon>
        <taxon>Dikarya</taxon>
        <taxon>Ascomycota</taxon>
        <taxon>Pezizomycotina</taxon>
        <taxon>Sordariomycetes</taxon>
        <taxon>Hypocreomycetidae</taxon>
        <taxon>Hypocreales</taxon>
        <taxon>Nectriaceae</taxon>
        <taxon>Dactylonectria</taxon>
    </lineage>
</organism>
<sequence>MLLKTLLLPLLLGAFSVTALPNPEAEDVGLEERDIGDDLIARGYCPKGTEERYGKCVCTKDGYKYDDYSKTCKPDCGDDAYWKYGKCRCKKDGYKYDDYSKTCKPDCGDDAYWKHGKCHCKKKGQEYHKYNKKCRCPKGKKWNPYRQECKRGSHGYDDD</sequence>
<protein>
    <submittedName>
        <fullName evidence="2">Uncharacterized protein</fullName>
    </submittedName>
</protein>
<name>A0A9P9DP79_9HYPO</name>